<sequence>MKKDHKTKSLYGQELLDLIARKIQEYCISPHKGIIADSSVRHIARKISIQDENKEEMINSYLDEVRRNLLLNINQYEKSDTSMRSETSDDIAEDTQKAQPGESAKPISEDTLKKAEDFLLELKKKDKL</sequence>
<evidence type="ECO:0000256" key="1">
    <source>
        <dbReference type="SAM" id="MobiDB-lite"/>
    </source>
</evidence>
<dbReference type="PaxDb" id="4113-PGSC0003DMT400088235"/>
<dbReference type="InParanoid" id="M1DFI4"/>
<dbReference type="EnsemblPlants" id="PGSC0003DMT400088235">
    <property type="protein sequence ID" value="PGSC0003DMT400088235"/>
    <property type="gene ID" value="PGSC0003DMG400037806"/>
</dbReference>
<reference evidence="2" key="2">
    <citation type="submission" date="2015-06" db="UniProtKB">
        <authorList>
            <consortium name="EnsemblPlants"/>
        </authorList>
    </citation>
    <scope>IDENTIFICATION</scope>
    <source>
        <strain evidence="2">DM1-3 516 R44</strain>
    </source>
</reference>
<reference evidence="3" key="1">
    <citation type="journal article" date="2011" name="Nature">
        <title>Genome sequence and analysis of the tuber crop potato.</title>
        <authorList>
            <consortium name="The Potato Genome Sequencing Consortium"/>
        </authorList>
    </citation>
    <scope>NUCLEOTIDE SEQUENCE [LARGE SCALE GENOMIC DNA]</scope>
    <source>
        <strain evidence="3">cv. DM1-3 516 R44</strain>
    </source>
</reference>
<accession>M1DFI4</accession>
<evidence type="ECO:0000313" key="2">
    <source>
        <dbReference type="EnsemblPlants" id="PGSC0003DMT400088235"/>
    </source>
</evidence>
<protein>
    <submittedName>
        <fullName evidence="2">Uncharacterized protein</fullName>
    </submittedName>
</protein>
<organism evidence="2 3">
    <name type="scientific">Solanum tuberosum</name>
    <name type="common">Potato</name>
    <dbReference type="NCBI Taxonomy" id="4113"/>
    <lineage>
        <taxon>Eukaryota</taxon>
        <taxon>Viridiplantae</taxon>
        <taxon>Streptophyta</taxon>
        <taxon>Embryophyta</taxon>
        <taxon>Tracheophyta</taxon>
        <taxon>Spermatophyta</taxon>
        <taxon>Magnoliopsida</taxon>
        <taxon>eudicotyledons</taxon>
        <taxon>Gunneridae</taxon>
        <taxon>Pentapetalae</taxon>
        <taxon>asterids</taxon>
        <taxon>lamiids</taxon>
        <taxon>Solanales</taxon>
        <taxon>Solanaceae</taxon>
        <taxon>Solanoideae</taxon>
        <taxon>Solaneae</taxon>
        <taxon>Solanum</taxon>
    </lineage>
</organism>
<feature type="compositionally biased region" description="Basic and acidic residues" evidence="1">
    <location>
        <begin position="77"/>
        <end position="87"/>
    </location>
</feature>
<name>M1DFI4_SOLTU</name>
<proteinExistence type="predicted"/>
<evidence type="ECO:0000313" key="3">
    <source>
        <dbReference type="Proteomes" id="UP000011115"/>
    </source>
</evidence>
<dbReference type="Proteomes" id="UP000011115">
    <property type="component" value="Unassembled WGS sequence"/>
</dbReference>
<keyword evidence="3" id="KW-1185">Reference proteome</keyword>
<dbReference type="AlphaFoldDB" id="M1DFI4"/>
<dbReference type="HOGENOM" id="CLU_132925_0_0_1"/>
<feature type="region of interest" description="Disordered" evidence="1">
    <location>
        <begin position="76"/>
        <end position="109"/>
    </location>
</feature>
<dbReference type="Gramene" id="PGSC0003DMT400088235">
    <property type="protein sequence ID" value="PGSC0003DMT400088235"/>
    <property type="gene ID" value="PGSC0003DMG400037806"/>
</dbReference>